<accession>A0A918NXL0</accession>
<sequence length="242" mass="27247">MSRHRTQPPAPYAVAELDGAHQVVDQRHGYALSSHTTRADAEEAARELTGNPTAAIAAVQDLDAAQTGPAAAERRLLRRYGYAWSLRQSDMLDLLGDFIYYYRLKELTTAGRLAMVFSPAGLPFYTTPEQFQQLAPRPVRDGKETFPAVDLAHLERSHFALSAIPQHKRYKPCQMHGIALHRCMLCGPREQWECQWGACTANAVTTYCERCERSNPHRAFPLPPRPGRRLAFPQVKGWVHIT</sequence>
<dbReference type="Proteomes" id="UP000619244">
    <property type="component" value="Unassembled WGS sequence"/>
</dbReference>
<keyword evidence="2" id="KW-1185">Reference proteome</keyword>
<dbReference type="EMBL" id="BMVU01000055">
    <property type="protein sequence ID" value="GGY05155.1"/>
    <property type="molecule type" value="Genomic_DNA"/>
</dbReference>
<proteinExistence type="predicted"/>
<evidence type="ECO:0000313" key="2">
    <source>
        <dbReference type="Proteomes" id="UP000619244"/>
    </source>
</evidence>
<name>A0A918NXL0_9ACTN</name>
<reference evidence="1" key="1">
    <citation type="journal article" date="2014" name="Int. J. Syst. Evol. Microbiol.">
        <title>Complete genome sequence of Corynebacterium casei LMG S-19264T (=DSM 44701T), isolated from a smear-ripened cheese.</title>
        <authorList>
            <consortium name="US DOE Joint Genome Institute (JGI-PGF)"/>
            <person name="Walter F."/>
            <person name="Albersmeier A."/>
            <person name="Kalinowski J."/>
            <person name="Ruckert C."/>
        </authorList>
    </citation>
    <scope>NUCLEOTIDE SEQUENCE</scope>
    <source>
        <strain evidence="1">JCM 4790</strain>
    </source>
</reference>
<reference evidence="1" key="2">
    <citation type="submission" date="2020-09" db="EMBL/GenBank/DDBJ databases">
        <authorList>
            <person name="Sun Q."/>
            <person name="Ohkuma M."/>
        </authorList>
    </citation>
    <scope>NUCLEOTIDE SEQUENCE</scope>
    <source>
        <strain evidence="1">JCM 4790</strain>
    </source>
</reference>
<evidence type="ECO:0000313" key="1">
    <source>
        <dbReference type="EMBL" id="GGY05155.1"/>
    </source>
</evidence>
<organism evidence="1 2">
    <name type="scientific">Streptomyces minutiscleroticus</name>
    <dbReference type="NCBI Taxonomy" id="68238"/>
    <lineage>
        <taxon>Bacteria</taxon>
        <taxon>Bacillati</taxon>
        <taxon>Actinomycetota</taxon>
        <taxon>Actinomycetes</taxon>
        <taxon>Kitasatosporales</taxon>
        <taxon>Streptomycetaceae</taxon>
        <taxon>Streptomyces</taxon>
    </lineage>
</organism>
<gene>
    <name evidence="1" type="ORF">GCM10010358_68180</name>
</gene>
<dbReference type="RefSeq" id="WP_190194210.1">
    <property type="nucleotide sequence ID" value="NZ_BMVU01000055.1"/>
</dbReference>
<protein>
    <submittedName>
        <fullName evidence="1">Uncharacterized protein</fullName>
    </submittedName>
</protein>
<dbReference type="AlphaFoldDB" id="A0A918NXL0"/>
<comment type="caution">
    <text evidence="1">The sequence shown here is derived from an EMBL/GenBank/DDBJ whole genome shotgun (WGS) entry which is preliminary data.</text>
</comment>